<dbReference type="KEGG" id="huw:FPZ11_15400"/>
<dbReference type="PROSITE" id="PS51257">
    <property type="entry name" value="PROKAR_LIPOPROTEIN"/>
    <property type="match status" value="1"/>
</dbReference>
<dbReference type="PANTHER" id="PTHR30480:SF13">
    <property type="entry name" value="BETA-HEXOSAMINIDASE"/>
    <property type="match status" value="1"/>
</dbReference>
<dbReference type="GO" id="GO:0004563">
    <property type="term" value="F:beta-N-acetylhexosaminidase activity"/>
    <property type="evidence" value="ECO:0007669"/>
    <property type="project" value="UniProtKB-EC"/>
</dbReference>
<evidence type="ECO:0000256" key="1">
    <source>
        <dbReference type="ARBA" id="ARBA00001231"/>
    </source>
</evidence>
<dbReference type="EMBL" id="CP042305">
    <property type="protein sequence ID" value="QDZ16925.1"/>
    <property type="molecule type" value="Genomic_DNA"/>
</dbReference>
<keyword evidence="4 8" id="KW-0378">Hydrolase</keyword>
<dbReference type="InterPro" id="IPR001764">
    <property type="entry name" value="Glyco_hydro_3_N"/>
</dbReference>
<evidence type="ECO:0000256" key="3">
    <source>
        <dbReference type="ARBA" id="ARBA00012663"/>
    </source>
</evidence>
<dbReference type="GO" id="GO:0009254">
    <property type="term" value="P:peptidoglycan turnover"/>
    <property type="evidence" value="ECO:0007669"/>
    <property type="project" value="TreeGrafter"/>
</dbReference>
<feature type="domain" description="Glycoside hydrolase family 3 N-terminal" evidence="7">
    <location>
        <begin position="56"/>
        <end position="386"/>
    </location>
</feature>
<keyword evidence="5" id="KW-0326">Glycosidase</keyword>
<gene>
    <name evidence="8" type="ORF">FPZ11_15400</name>
</gene>
<evidence type="ECO:0000313" key="9">
    <source>
        <dbReference type="Proteomes" id="UP000320216"/>
    </source>
</evidence>
<accession>A0A5B8MAT4</accession>
<dbReference type="EC" id="3.2.1.52" evidence="3"/>
<dbReference type="Proteomes" id="UP000320216">
    <property type="component" value="Chromosome"/>
</dbReference>
<dbReference type="InterPro" id="IPR050226">
    <property type="entry name" value="NagZ_Beta-hexosaminidase"/>
</dbReference>
<dbReference type="InterPro" id="IPR036962">
    <property type="entry name" value="Glyco_hydro_3_N_sf"/>
</dbReference>
<dbReference type="AlphaFoldDB" id="A0A5B8MAT4"/>
<sequence length="392" mass="39787">MLRAAVLVAVAALLGGGVAGCAASGHAPHTSAVRTATVTPKVTPTPTPTDPIAGMTLQQKVGQLFMVGTQATEAESATLDAVRTLHVGNVFLAGRAHGGTAATKAVVSQFTALVSPDATAGLPLFVATDQEGGEVQVLQGPGFDTMPTALQQGAMAPDALADAAQRWGGQLQASGVNMNLAPVVDLIASPQAAANNPPIGGFDRQFGYTPEVITSHADAFRAGMDTAGVVPVIKHFPGLGAVTENTDTNSGVTDTTTTATSPSVGVFHTQIEHDARVVMISSAVYSELDPHSPAVFSSAIATGLLRNTLGFTGVTMSDDLSAAQQVQSWSPADRAVLAIEAGVDIVLVSADPTVAAPMVVAVVAKAQSDPAFAAQVDAAARRVVQLKREQFG</sequence>
<feature type="signal peptide" evidence="6">
    <location>
        <begin position="1"/>
        <end position="22"/>
    </location>
</feature>
<dbReference type="PANTHER" id="PTHR30480">
    <property type="entry name" value="BETA-HEXOSAMINIDASE-RELATED"/>
    <property type="match status" value="1"/>
</dbReference>
<evidence type="ECO:0000256" key="2">
    <source>
        <dbReference type="ARBA" id="ARBA00005336"/>
    </source>
</evidence>
<dbReference type="Gene3D" id="3.20.20.300">
    <property type="entry name" value="Glycoside hydrolase, family 3, N-terminal domain"/>
    <property type="match status" value="1"/>
</dbReference>
<organism evidence="8 9">
    <name type="scientific">Humibacter ginsenosidimutans</name>
    <dbReference type="NCBI Taxonomy" id="2599293"/>
    <lineage>
        <taxon>Bacteria</taxon>
        <taxon>Bacillati</taxon>
        <taxon>Actinomycetota</taxon>
        <taxon>Actinomycetes</taxon>
        <taxon>Micrococcales</taxon>
        <taxon>Microbacteriaceae</taxon>
        <taxon>Humibacter</taxon>
    </lineage>
</organism>
<proteinExistence type="inferred from homology"/>
<dbReference type="GO" id="GO:0005975">
    <property type="term" value="P:carbohydrate metabolic process"/>
    <property type="evidence" value="ECO:0007669"/>
    <property type="project" value="InterPro"/>
</dbReference>
<evidence type="ECO:0000256" key="4">
    <source>
        <dbReference type="ARBA" id="ARBA00022801"/>
    </source>
</evidence>
<comment type="similarity">
    <text evidence="2">Belongs to the glycosyl hydrolase 3 family.</text>
</comment>
<dbReference type="OrthoDB" id="9805821at2"/>
<name>A0A5B8MAT4_9MICO</name>
<evidence type="ECO:0000313" key="8">
    <source>
        <dbReference type="EMBL" id="QDZ16925.1"/>
    </source>
</evidence>
<evidence type="ECO:0000259" key="7">
    <source>
        <dbReference type="Pfam" id="PF00933"/>
    </source>
</evidence>
<evidence type="ECO:0000256" key="5">
    <source>
        <dbReference type="ARBA" id="ARBA00023295"/>
    </source>
</evidence>
<feature type="chain" id="PRO_5022758223" description="beta-N-acetylhexosaminidase" evidence="6">
    <location>
        <begin position="23"/>
        <end position="392"/>
    </location>
</feature>
<protein>
    <recommendedName>
        <fullName evidence="3">beta-N-acetylhexosaminidase</fullName>
        <ecNumber evidence="3">3.2.1.52</ecNumber>
    </recommendedName>
</protein>
<comment type="catalytic activity">
    <reaction evidence="1">
        <text>Hydrolysis of terminal non-reducing N-acetyl-D-hexosamine residues in N-acetyl-beta-D-hexosaminides.</text>
        <dbReference type="EC" id="3.2.1.52"/>
    </reaction>
</comment>
<dbReference type="SUPFAM" id="SSF51445">
    <property type="entry name" value="(Trans)glycosidases"/>
    <property type="match status" value="1"/>
</dbReference>
<reference evidence="8 9" key="1">
    <citation type="submission" date="2019-07" db="EMBL/GenBank/DDBJ databases">
        <title>Full genome sequence of Humibacter sp. WJ7-1.</title>
        <authorList>
            <person name="Im W.-T."/>
        </authorList>
    </citation>
    <scope>NUCLEOTIDE SEQUENCE [LARGE SCALE GENOMIC DNA]</scope>
    <source>
        <strain evidence="8 9">WJ7-1</strain>
    </source>
</reference>
<keyword evidence="9" id="KW-1185">Reference proteome</keyword>
<keyword evidence="6" id="KW-0732">Signal</keyword>
<evidence type="ECO:0000256" key="6">
    <source>
        <dbReference type="SAM" id="SignalP"/>
    </source>
</evidence>
<dbReference type="Pfam" id="PF00933">
    <property type="entry name" value="Glyco_hydro_3"/>
    <property type="match status" value="1"/>
</dbReference>
<dbReference type="InterPro" id="IPR017853">
    <property type="entry name" value="GH"/>
</dbReference>